<evidence type="ECO:0000256" key="1">
    <source>
        <dbReference type="SAM" id="Phobius"/>
    </source>
</evidence>
<name>A0A4U6RSB2_BRAEL</name>
<keyword evidence="1" id="KW-1133">Transmembrane helix</keyword>
<proteinExistence type="predicted"/>
<feature type="transmembrane region" description="Helical" evidence="1">
    <location>
        <begin position="61"/>
        <end position="81"/>
    </location>
</feature>
<dbReference type="RefSeq" id="WP_137482264.1">
    <property type="nucleotide sequence ID" value="NZ_SZZP01000021.1"/>
</dbReference>
<accession>A0A4U6RSB2</accession>
<organism evidence="2 3">
    <name type="scientific">Bradyrhizobium elkanii</name>
    <dbReference type="NCBI Taxonomy" id="29448"/>
    <lineage>
        <taxon>Bacteria</taxon>
        <taxon>Pseudomonadati</taxon>
        <taxon>Pseudomonadota</taxon>
        <taxon>Alphaproteobacteria</taxon>
        <taxon>Hyphomicrobiales</taxon>
        <taxon>Nitrobacteraceae</taxon>
        <taxon>Bradyrhizobium</taxon>
    </lineage>
</organism>
<keyword evidence="1" id="KW-0812">Transmembrane</keyword>
<dbReference type="Proteomes" id="UP000305095">
    <property type="component" value="Unassembled WGS sequence"/>
</dbReference>
<gene>
    <name evidence="2" type="ORF">FDV58_29420</name>
</gene>
<reference evidence="2 3" key="1">
    <citation type="submission" date="2019-05" db="EMBL/GenBank/DDBJ databases">
        <title>Draft Genome of Bradyrhizobium elkanii strain SEMIA 938, Used in Commercial Inoculants for Lupinus spp. in Brazil.</title>
        <authorList>
            <person name="Hungria M."/>
            <person name="Delamuta J.R.M."/>
            <person name="Ribeiro R.A."/>
            <person name="Nogueira M.A."/>
        </authorList>
    </citation>
    <scope>NUCLEOTIDE SEQUENCE [LARGE SCALE GENOMIC DNA]</scope>
    <source>
        <strain evidence="2 3">Semia 938</strain>
    </source>
</reference>
<sequence>MVVNRRRLSQARRFEHTEFDASATVCLGESRIPGLAQIPVVSPRVMQEAARRKKLLDRLHIIGLLSISVAALALGTIFIPWESSGSDLNGFPIASAFHELAWSMALVHPNELCIAP</sequence>
<evidence type="ECO:0000313" key="2">
    <source>
        <dbReference type="EMBL" id="TKV77729.1"/>
    </source>
</evidence>
<comment type="caution">
    <text evidence="2">The sequence shown here is derived from an EMBL/GenBank/DDBJ whole genome shotgun (WGS) entry which is preliminary data.</text>
</comment>
<evidence type="ECO:0000313" key="3">
    <source>
        <dbReference type="Proteomes" id="UP000305095"/>
    </source>
</evidence>
<protein>
    <submittedName>
        <fullName evidence="2">Uncharacterized protein</fullName>
    </submittedName>
</protein>
<dbReference type="EMBL" id="SZZP01000021">
    <property type="protein sequence ID" value="TKV77729.1"/>
    <property type="molecule type" value="Genomic_DNA"/>
</dbReference>
<dbReference type="AlphaFoldDB" id="A0A4U6RSB2"/>
<keyword evidence="1" id="KW-0472">Membrane</keyword>